<dbReference type="EMBL" id="RQHV01000061">
    <property type="protein sequence ID" value="TGN08123.1"/>
    <property type="molecule type" value="Genomic_DNA"/>
</dbReference>
<feature type="transmembrane region" description="Helical" evidence="6">
    <location>
        <begin position="188"/>
        <end position="211"/>
    </location>
</feature>
<protein>
    <submittedName>
        <fullName evidence="7">ABC transporter permease</fullName>
    </submittedName>
</protein>
<evidence type="ECO:0000256" key="5">
    <source>
        <dbReference type="ARBA" id="ARBA00023136"/>
    </source>
</evidence>
<feature type="transmembrane region" description="Helical" evidence="6">
    <location>
        <begin position="129"/>
        <end position="149"/>
    </location>
</feature>
<accession>A0A4R9LMM9</accession>
<organism evidence="7 8">
    <name type="scientific">Leptospira ilyithenensis</name>
    <dbReference type="NCBI Taxonomy" id="2484901"/>
    <lineage>
        <taxon>Bacteria</taxon>
        <taxon>Pseudomonadati</taxon>
        <taxon>Spirochaetota</taxon>
        <taxon>Spirochaetia</taxon>
        <taxon>Leptospirales</taxon>
        <taxon>Leptospiraceae</taxon>
        <taxon>Leptospira</taxon>
    </lineage>
</organism>
<reference evidence="7" key="1">
    <citation type="journal article" date="2019" name="PLoS Negl. Trop. Dis.">
        <title>Revisiting the worldwide diversity of Leptospira species in the environment.</title>
        <authorList>
            <person name="Vincent A.T."/>
            <person name="Schiettekatte O."/>
            <person name="Bourhy P."/>
            <person name="Veyrier F.J."/>
            <person name="Picardeau M."/>
        </authorList>
    </citation>
    <scope>NUCLEOTIDE SEQUENCE [LARGE SCALE GENOMIC DNA]</scope>
    <source>
        <strain evidence="7">201400974</strain>
    </source>
</reference>
<proteinExistence type="inferred from homology"/>
<keyword evidence="3 6" id="KW-0812">Transmembrane</keyword>
<dbReference type="GO" id="GO:0017004">
    <property type="term" value="P:cytochrome complex assembly"/>
    <property type="evidence" value="ECO:0007669"/>
    <property type="project" value="InterPro"/>
</dbReference>
<dbReference type="Proteomes" id="UP000298264">
    <property type="component" value="Unassembled WGS sequence"/>
</dbReference>
<comment type="subcellular location">
    <subcellularLocation>
        <location evidence="1">Membrane</location>
        <topology evidence="1">Multi-pass membrane protein</topology>
    </subcellularLocation>
</comment>
<keyword evidence="4 6" id="KW-1133">Transmembrane helix</keyword>
<gene>
    <name evidence="7" type="ORF">EHS11_14410</name>
</gene>
<feature type="transmembrane region" description="Helical" evidence="6">
    <location>
        <begin position="54"/>
        <end position="70"/>
    </location>
</feature>
<comment type="similarity">
    <text evidence="2">Belongs to the CcmB/CycW/HelB family.</text>
</comment>
<evidence type="ECO:0000256" key="6">
    <source>
        <dbReference type="SAM" id="Phobius"/>
    </source>
</evidence>
<comment type="caution">
    <text evidence="7">The sequence shown here is derived from an EMBL/GenBank/DDBJ whole genome shotgun (WGS) entry which is preliminary data.</text>
</comment>
<feature type="transmembrane region" description="Helical" evidence="6">
    <location>
        <begin position="91"/>
        <end position="117"/>
    </location>
</feature>
<evidence type="ECO:0000256" key="4">
    <source>
        <dbReference type="ARBA" id="ARBA00022989"/>
    </source>
</evidence>
<evidence type="ECO:0000313" key="7">
    <source>
        <dbReference type="EMBL" id="TGN08123.1"/>
    </source>
</evidence>
<dbReference type="Pfam" id="PF03379">
    <property type="entry name" value="CcmB"/>
    <property type="match status" value="1"/>
</dbReference>
<dbReference type="GO" id="GO:0015232">
    <property type="term" value="F:heme transmembrane transporter activity"/>
    <property type="evidence" value="ECO:0007669"/>
    <property type="project" value="InterPro"/>
</dbReference>
<keyword evidence="8" id="KW-1185">Reference proteome</keyword>
<feature type="transmembrane region" description="Helical" evidence="6">
    <location>
        <begin position="158"/>
        <end position="176"/>
    </location>
</feature>
<evidence type="ECO:0000313" key="8">
    <source>
        <dbReference type="Proteomes" id="UP000298264"/>
    </source>
</evidence>
<keyword evidence="5 6" id="KW-0472">Membrane</keyword>
<dbReference type="AlphaFoldDB" id="A0A4R9LMM9"/>
<evidence type="ECO:0000256" key="1">
    <source>
        <dbReference type="ARBA" id="ARBA00004141"/>
    </source>
</evidence>
<evidence type="ECO:0000256" key="3">
    <source>
        <dbReference type="ARBA" id="ARBA00022692"/>
    </source>
</evidence>
<dbReference type="RefSeq" id="WP_135765083.1">
    <property type="nucleotide sequence ID" value="NZ_RQHV01000061.1"/>
</dbReference>
<dbReference type="GO" id="GO:0016020">
    <property type="term" value="C:membrane"/>
    <property type="evidence" value="ECO:0007669"/>
    <property type="project" value="UniProtKB-SubCell"/>
</dbReference>
<dbReference type="InterPro" id="IPR003544">
    <property type="entry name" value="Cyt_c_biogenesis_CcmB"/>
</dbReference>
<evidence type="ECO:0000256" key="2">
    <source>
        <dbReference type="ARBA" id="ARBA00010544"/>
    </source>
</evidence>
<sequence>MFLKILKKEFLLIGRSLGGLVSLLSLSLCVLFIFYSAIEVNESLSARSVRGLKWAIIFLLNFILVGQSLWEERESGGWTASLAHTSAAYLYLAKCAVIWVCTNIVNAALILSFSVFFQSSEVSRFGGEWLFACLGSLSLVFLGVSLGLIAEESRLKEIVLPLLQVPFSIPLFLFGLEAEERFWLEPGFYWKSVLLLLFFSLFYGTMGGLFIEITKKES</sequence>
<feature type="transmembrane region" description="Helical" evidence="6">
    <location>
        <begin position="12"/>
        <end position="34"/>
    </location>
</feature>
<dbReference type="OrthoDB" id="328767at2"/>
<name>A0A4R9LMM9_9LEPT</name>